<evidence type="ECO:0000313" key="4">
    <source>
        <dbReference type="Proteomes" id="UP000179627"/>
    </source>
</evidence>
<dbReference type="OrthoDB" id="3389322at2"/>
<keyword evidence="1" id="KW-0812">Transmembrane</keyword>
<keyword evidence="1" id="KW-0472">Membrane</keyword>
<proteinExistence type="predicted"/>
<organism evidence="3 4">
    <name type="scientific">Parafrankia colletiae</name>
    <dbReference type="NCBI Taxonomy" id="573497"/>
    <lineage>
        <taxon>Bacteria</taxon>
        <taxon>Bacillati</taxon>
        <taxon>Actinomycetota</taxon>
        <taxon>Actinomycetes</taxon>
        <taxon>Frankiales</taxon>
        <taxon>Frankiaceae</taxon>
        <taxon>Parafrankia</taxon>
    </lineage>
</organism>
<protein>
    <recommendedName>
        <fullName evidence="2">Protein-glutamine gamma-glutamyltransferase-like C-terminal domain-containing protein</fullName>
    </recommendedName>
</protein>
<dbReference type="EMBL" id="MBLM01000169">
    <property type="protein sequence ID" value="OHV28889.1"/>
    <property type="molecule type" value="Genomic_DNA"/>
</dbReference>
<accession>A0A1S1Q5M7</accession>
<feature type="transmembrane region" description="Helical" evidence="1">
    <location>
        <begin position="83"/>
        <end position="103"/>
    </location>
</feature>
<evidence type="ECO:0000256" key="1">
    <source>
        <dbReference type="SAM" id="Phobius"/>
    </source>
</evidence>
<keyword evidence="4" id="KW-1185">Reference proteome</keyword>
<evidence type="ECO:0000313" key="3">
    <source>
        <dbReference type="EMBL" id="OHV28889.1"/>
    </source>
</evidence>
<dbReference type="AlphaFoldDB" id="A0A1S1Q5M7"/>
<dbReference type="Proteomes" id="UP000179627">
    <property type="component" value="Unassembled WGS sequence"/>
</dbReference>
<feature type="domain" description="Protein-glutamine gamma-glutamyltransferase-like C-terminal" evidence="2">
    <location>
        <begin position="149"/>
        <end position="232"/>
    </location>
</feature>
<reference evidence="4" key="1">
    <citation type="submission" date="2016-07" db="EMBL/GenBank/DDBJ databases">
        <title>Sequence Frankia sp. strain CcI1.17.</title>
        <authorList>
            <person name="Ghodhbane-Gtari F."/>
            <person name="Swanson E."/>
            <person name="Gueddou A."/>
            <person name="Morris K."/>
            <person name="Hezbri K."/>
            <person name="Ktari A."/>
            <person name="Nouioui I."/>
            <person name="Abebe-Akele F."/>
            <person name="Simpson S."/>
            <person name="Thomas K."/>
            <person name="Gtari M."/>
            <person name="Tisa L.S."/>
            <person name="Hurst S."/>
        </authorList>
    </citation>
    <scope>NUCLEOTIDE SEQUENCE [LARGE SCALE GENOMIC DNA]</scope>
    <source>
        <strain evidence="4">Cc1.17</strain>
    </source>
</reference>
<dbReference type="RefSeq" id="WP_071091491.1">
    <property type="nucleotide sequence ID" value="NZ_MBLM01000169.1"/>
</dbReference>
<sequence length="255" mass="27302">MTAARPGGPLTTVLTAVSDQLGAPITRDGAREEARRELSRQVYRDAGPGWFTRALNWFNERLSDLWDWITPDPDVGVAGFRGLGALALVLVLVALLVVVRLWLGPVRRSSSGQPEDGDLSSPLTADQLRALGNAQAERGDLADAVRTRLRAVARMLEERTLIDPRPGRTAGELVSDLRAATAGGAAPRVTAGGASGDPAGALSAAVEVFSEIWYGGRPATRHDYEMVVRADEELARIRRGQGQDRSDDGYRAVPA</sequence>
<dbReference type="InterPro" id="IPR025403">
    <property type="entry name" value="TgpA-like_C"/>
</dbReference>
<gene>
    <name evidence="3" type="ORF">CC117_29665</name>
</gene>
<dbReference type="Pfam" id="PF13559">
    <property type="entry name" value="DUF4129"/>
    <property type="match status" value="1"/>
</dbReference>
<evidence type="ECO:0000259" key="2">
    <source>
        <dbReference type="Pfam" id="PF13559"/>
    </source>
</evidence>
<name>A0A1S1Q5M7_9ACTN</name>
<comment type="caution">
    <text evidence="3">The sequence shown here is derived from an EMBL/GenBank/DDBJ whole genome shotgun (WGS) entry which is preliminary data.</text>
</comment>
<keyword evidence="1" id="KW-1133">Transmembrane helix</keyword>